<name>A0A0R3KZV7_9BRAD</name>
<protein>
    <recommendedName>
        <fullName evidence="3">Integrase</fullName>
    </recommendedName>
</protein>
<dbReference type="Proteomes" id="UP000050863">
    <property type="component" value="Unassembled WGS sequence"/>
</dbReference>
<dbReference type="EMBL" id="LLXZ01000180">
    <property type="protein sequence ID" value="KRQ99196.1"/>
    <property type="molecule type" value="Genomic_DNA"/>
</dbReference>
<gene>
    <name evidence="1" type="ORF">CQ12_39230</name>
</gene>
<reference evidence="1 2" key="1">
    <citation type="submission" date="2014-03" db="EMBL/GenBank/DDBJ databases">
        <title>Bradyrhizobium valentinum sp. nov., isolated from effective nodules of Lupinus mariae-josephae, a lupine endemic of basic-lime soils in Eastern Spain.</title>
        <authorList>
            <person name="Duran D."/>
            <person name="Rey L."/>
            <person name="Navarro A."/>
            <person name="Busquets A."/>
            <person name="Imperial J."/>
            <person name="Ruiz-Argueso T."/>
        </authorList>
    </citation>
    <scope>NUCLEOTIDE SEQUENCE [LARGE SCALE GENOMIC DNA]</scope>
    <source>
        <strain evidence="1 2">PAC68</strain>
    </source>
</reference>
<evidence type="ECO:0008006" key="3">
    <source>
        <dbReference type="Google" id="ProtNLM"/>
    </source>
</evidence>
<comment type="caution">
    <text evidence="1">The sequence shown here is derived from an EMBL/GenBank/DDBJ whole genome shotgun (WGS) entry which is preliminary data.</text>
</comment>
<evidence type="ECO:0000313" key="2">
    <source>
        <dbReference type="Proteomes" id="UP000050863"/>
    </source>
</evidence>
<accession>A0A0R3KZV7</accession>
<dbReference type="AlphaFoldDB" id="A0A0R3KZV7"/>
<keyword evidence="2" id="KW-1185">Reference proteome</keyword>
<proteinExistence type="predicted"/>
<evidence type="ECO:0000313" key="1">
    <source>
        <dbReference type="EMBL" id="KRQ99196.1"/>
    </source>
</evidence>
<sequence>MRFDTSLWEREHGKKPSGRRKWRFRIVSTRITLRDYEFVTETAVTFPAACKIAIKKARLRRSDQVVLLP</sequence>
<organism evidence="1 2">
    <name type="scientific">Bradyrhizobium jicamae</name>
    <dbReference type="NCBI Taxonomy" id="280332"/>
    <lineage>
        <taxon>Bacteria</taxon>
        <taxon>Pseudomonadati</taxon>
        <taxon>Pseudomonadota</taxon>
        <taxon>Alphaproteobacteria</taxon>
        <taxon>Hyphomicrobiales</taxon>
        <taxon>Nitrobacteraceae</taxon>
        <taxon>Bradyrhizobium</taxon>
    </lineage>
</organism>